<dbReference type="CDD" id="cd02022">
    <property type="entry name" value="DPCK"/>
    <property type="match status" value="1"/>
</dbReference>
<protein>
    <recommendedName>
        <fullName evidence="3">Cytidyltransferase-like domain-containing protein</fullName>
    </recommendedName>
</protein>
<organism evidence="4 5">
    <name type="scientific">Porites evermanni</name>
    <dbReference type="NCBI Taxonomy" id="104178"/>
    <lineage>
        <taxon>Eukaryota</taxon>
        <taxon>Metazoa</taxon>
        <taxon>Cnidaria</taxon>
        <taxon>Anthozoa</taxon>
        <taxon>Hexacorallia</taxon>
        <taxon>Scleractinia</taxon>
        <taxon>Fungiina</taxon>
        <taxon>Poritidae</taxon>
        <taxon>Porites</taxon>
    </lineage>
</organism>
<evidence type="ECO:0000313" key="5">
    <source>
        <dbReference type="Proteomes" id="UP001159427"/>
    </source>
</evidence>
<dbReference type="InterPro" id="IPR027417">
    <property type="entry name" value="P-loop_NTPase"/>
</dbReference>
<dbReference type="PANTHER" id="PTHR10695:SF46">
    <property type="entry name" value="BIFUNCTIONAL COENZYME A SYNTHASE-RELATED"/>
    <property type="match status" value="1"/>
</dbReference>
<comment type="caution">
    <text evidence="4">The sequence shown here is derived from an EMBL/GenBank/DDBJ whole genome shotgun (WGS) entry which is preliminary data.</text>
</comment>
<dbReference type="InterPro" id="IPR004821">
    <property type="entry name" value="Cyt_trans-like"/>
</dbReference>
<proteinExistence type="inferred from homology"/>
<keyword evidence="2" id="KW-0067">ATP-binding</keyword>
<dbReference type="SUPFAM" id="SSF52540">
    <property type="entry name" value="P-loop containing nucleoside triphosphate hydrolases"/>
    <property type="match status" value="1"/>
</dbReference>
<dbReference type="Pfam" id="PF01467">
    <property type="entry name" value="CTP_transf_like"/>
    <property type="match status" value="1"/>
</dbReference>
<evidence type="ECO:0000259" key="3">
    <source>
        <dbReference type="Pfam" id="PF01467"/>
    </source>
</evidence>
<dbReference type="Proteomes" id="UP001159427">
    <property type="component" value="Unassembled WGS sequence"/>
</dbReference>
<accession>A0ABN8PLM5</accession>
<reference evidence="4 5" key="1">
    <citation type="submission" date="2022-05" db="EMBL/GenBank/DDBJ databases">
        <authorList>
            <consortium name="Genoscope - CEA"/>
            <person name="William W."/>
        </authorList>
    </citation>
    <scope>NUCLEOTIDE SEQUENCE [LARGE SCALE GENOMIC DNA]</scope>
</reference>
<dbReference type="Gene3D" id="3.40.50.300">
    <property type="entry name" value="P-loop containing nucleotide triphosphate hydrolases"/>
    <property type="match status" value="1"/>
</dbReference>
<dbReference type="HAMAP" id="MF_00376">
    <property type="entry name" value="Dephospho_CoA_kinase"/>
    <property type="match status" value="1"/>
</dbReference>
<sequence length="540" mass="60652">MVRYGLLVLSPSCLRTKIPALLKQASKEVKEVLYVDIYQPDYVCLHLRNLYDLLVDVYSKNSSRIGDLDVRFLLPSALAKTDGNLDEVRYLGKRPEVALVRDIFCKTGQSSSQVGLLEFKKWLTRRFQLSDLEKKVKYLKVDDEATDSNLINKTCGPENPQNDSLQTYNEVVLGGTFDHIHSGHRLLLAVASLLCEERITIGLSDGPLLQRKFLKELIEPFQERRKKLQNFLNDVKPGLKQDIMILKDPVGPAGTVPEYQCLIVSKETEKGGFFVNDAREKKGLDLLDVHVVDVVSDNSIEVLKGKRHQGEEKMSSSMERQKLLGTLLKPVVRKEKGNNQPYVIGLTGGIASGKSAVCQRLKDLGAAIISCDQLGHQAYTPGKKAYKEIIDNFGSSILTPEQTINRRALGAIVFADKAKLALLNQIVWPEILMQAKTEIARYGKEGFNVCVLDAAVLLEAGWDKETDEVWVTFVPESEAVSRILDRDGISEEQAMNRIKSQIGNEERIREANVAICTLWEPEFTQKQVVKAWNNLQERLS</sequence>
<dbReference type="InterPro" id="IPR001977">
    <property type="entry name" value="Depp_CoAkinase"/>
</dbReference>
<evidence type="ECO:0000256" key="2">
    <source>
        <dbReference type="ARBA" id="ARBA00022840"/>
    </source>
</evidence>
<dbReference type="Pfam" id="PF01121">
    <property type="entry name" value="CoaE"/>
    <property type="match status" value="1"/>
</dbReference>
<feature type="domain" description="Cytidyltransferase-like" evidence="3">
    <location>
        <begin position="172"/>
        <end position="254"/>
    </location>
</feature>
<keyword evidence="5" id="KW-1185">Reference proteome</keyword>
<dbReference type="PANTHER" id="PTHR10695">
    <property type="entry name" value="DEPHOSPHO-COA KINASE-RELATED"/>
    <property type="match status" value="1"/>
</dbReference>
<evidence type="ECO:0000256" key="1">
    <source>
        <dbReference type="ARBA" id="ARBA00022741"/>
    </source>
</evidence>
<dbReference type="InterPro" id="IPR014729">
    <property type="entry name" value="Rossmann-like_a/b/a_fold"/>
</dbReference>
<evidence type="ECO:0000313" key="4">
    <source>
        <dbReference type="EMBL" id="CAH3143706.1"/>
    </source>
</evidence>
<dbReference type="NCBIfam" id="TIGR00152">
    <property type="entry name" value="dephospho-CoA kinase"/>
    <property type="match status" value="1"/>
</dbReference>
<gene>
    <name evidence="4" type="ORF">PEVE_00042916</name>
</gene>
<name>A0ABN8PLM5_9CNID</name>
<dbReference type="NCBIfam" id="NF001985">
    <property type="entry name" value="PRK00777.1"/>
    <property type="match status" value="1"/>
</dbReference>
<dbReference type="SUPFAM" id="SSF52374">
    <property type="entry name" value="Nucleotidylyl transferase"/>
    <property type="match status" value="1"/>
</dbReference>
<dbReference type="PROSITE" id="PS51219">
    <property type="entry name" value="DPCK"/>
    <property type="match status" value="1"/>
</dbReference>
<dbReference type="Gene3D" id="3.40.50.620">
    <property type="entry name" value="HUPs"/>
    <property type="match status" value="1"/>
</dbReference>
<dbReference type="EMBL" id="CALNXI010000858">
    <property type="protein sequence ID" value="CAH3143706.1"/>
    <property type="molecule type" value="Genomic_DNA"/>
</dbReference>
<keyword evidence="1" id="KW-0547">Nucleotide-binding</keyword>